<evidence type="ECO:0000313" key="3">
    <source>
        <dbReference type="Proteomes" id="UP000192815"/>
    </source>
</evidence>
<keyword evidence="1" id="KW-0472">Membrane</keyword>
<name>A0A1X0NBU9_9PSED</name>
<comment type="caution">
    <text evidence="2">The sequence shown here is derived from an EMBL/GenBank/DDBJ whole genome shotgun (WGS) entry which is preliminary data.</text>
</comment>
<organism evidence="2 3">
    <name type="scientific">Pseudomonas floridensis</name>
    <dbReference type="NCBI Taxonomy" id="1958950"/>
    <lineage>
        <taxon>Bacteria</taxon>
        <taxon>Pseudomonadati</taxon>
        <taxon>Pseudomonadota</taxon>
        <taxon>Gammaproteobacteria</taxon>
        <taxon>Pseudomonadales</taxon>
        <taxon>Pseudomonadaceae</taxon>
        <taxon>Pseudomonas</taxon>
    </lineage>
</organism>
<keyword evidence="1" id="KW-1133">Transmembrane helix</keyword>
<feature type="transmembrane region" description="Helical" evidence="1">
    <location>
        <begin position="64"/>
        <end position="88"/>
    </location>
</feature>
<evidence type="ECO:0008006" key="4">
    <source>
        <dbReference type="Google" id="ProtNLM"/>
    </source>
</evidence>
<evidence type="ECO:0000256" key="1">
    <source>
        <dbReference type="SAM" id="Phobius"/>
    </source>
</evidence>
<reference evidence="3" key="1">
    <citation type="submission" date="2017-02" db="EMBL/GenBank/DDBJ databases">
        <title>Pseudomonas floridae sp. nov., a novel pathogenic bacterial species isolated from tomato.</title>
        <authorList>
            <person name="Timilsina S."/>
            <person name="Vallad G.E."/>
            <person name="Jones J.B."/>
        </authorList>
    </citation>
    <scope>NUCLEOTIDE SEQUENCE [LARGE SCALE GENOMIC DNA]</scope>
    <source>
        <strain evidence="3">GEV388</strain>
    </source>
</reference>
<keyword evidence="1" id="KW-0812">Transmembrane</keyword>
<sequence length="309" mass="32142">MVSPNDTYAVAESSAGNDSGVSWGAIFAGAVAAAVVSMLLLMLGLGLGFSAISPWTDEGASAQALGISSVIWLVIVQIVSSAMGGYLAGRLRVKWVNVHDDEVYFRDTAHGFLAWTLATLVAASLIAGSAASVVGSGVQAGASVASGAAGAMTQAAGNAVGNVSGQDYHYYIDRLFRTEDAPADNDDSIHEEVLRIFSRTLDNNGQLSPEDRGYLAQMIAQRTNMSQQDAERRVDEVYGQALLSIEQARTAAREAADTAAKIAAGTALWTFVTLLCGAFFASLAAIFGGRRRDAAAPVNTSAQTARAAR</sequence>
<dbReference type="EMBL" id="MUIO01000014">
    <property type="protein sequence ID" value="ORC60937.1"/>
    <property type="molecule type" value="Genomic_DNA"/>
</dbReference>
<feature type="transmembrane region" description="Helical" evidence="1">
    <location>
        <begin position="20"/>
        <end position="52"/>
    </location>
</feature>
<dbReference type="OrthoDB" id="7032238at2"/>
<feature type="transmembrane region" description="Helical" evidence="1">
    <location>
        <begin position="108"/>
        <end position="127"/>
    </location>
</feature>
<proteinExistence type="predicted"/>
<dbReference type="AlphaFoldDB" id="A0A1X0NBU9"/>
<dbReference type="STRING" id="1958950.BZK31_04790"/>
<protein>
    <recommendedName>
        <fullName evidence="4">Transmembrane protein</fullName>
    </recommendedName>
</protein>
<dbReference type="RefSeq" id="WP_083181639.1">
    <property type="nucleotide sequence ID" value="NZ_CBCRZR010000027.1"/>
</dbReference>
<evidence type="ECO:0000313" key="2">
    <source>
        <dbReference type="EMBL" id="ORC60937.1"/>
    </source>
</evidence>
<keyword evidence="3" id="KW-1185">Reference proteome</keyword>
<dbReference type="Proteomes" id="UP000192815">
    <property type="component" value="Unassembled WGS sequence"/>
</dbReference>
<accession>A0A1X0NBU9</accession>
<gene>
    <name evidence="2" type="ORF">BZK31_04790</name>
</gene>
<feature type="transmembrane region" description="Helical" evidence="1">
    <location>
        <begin position="267"/>
        <end position="287"/>
    </location>
</feature>